<reference evidence="2" key="1">
    <citation type="submission" date="2018-04" db="EMBL/GenBank/DDBJ databases">
        <title>WGS assembly of Panicum hallii.</title>
        <authorList>
            <person name="Lovell J."/>
            <person name="Jenkins J."/>
            <person name="Lowry D."/>
            <person name="Mamidi S."/>
            <person name="Sreedasyam A."/>
            <person name="Weng X."/>
            <person name="Barry K."/>
            <person name="Bonette J."/>
            <person name="Campitelli B."/>
            <person name="Daum C."/>
            <person name="Gordon S."/>
            <person name="Gould B."/>
            <person name="Lipzen A."/>
            <person name="Macqueen A."/>
            <person name="Palacio-Mejia J."/>
            <person name="Plott C."/>
            <person name="Shakirov E."/>
            <person name="Shu S."/>
            <person name="Yoshinaga Y."/>
            <person name="Zane M."/>
            <person name="Rokhsar D."/>
            <person name="Grimwood J."/>
            <person name="Schmutz J."/>
            <person name="Juenger T."/>
        </authorList>
    </citation>
    <scope>NUCLEOTIDE SEQUENCE [LARGE SCALE GENOMIC DNA]</scope>
    <source>
        <strain evidence="2">FIL2</strain>
    </source>
</reference>
<feature type="region of interest" description="Disordered" evidence="1">
    <location>
        <begin position="1"/>
        <end position="48"/>
    </location>
</feature>
<gene>
    <name evidence="2" type="ORF">PAHAL_1G345600</name>
</gene>
<name>A0A2T8KXB7_9POAL</name>
<protein>
    <submittedName>
        <fullName evidence="2">Uncharacterized protein</fullName>
    </submittedName>
</protein>
<organism evidence="2">
    <name type="scientific">Panicum hallii</name>
    <dbReference type="NCBI Taxonomy" id="206008"/>
    <lineage>
        <taxon>Eukaryota</taxon>
        <taxon>Viridiplantae</taxon>
        <taxon>Streptophyta</taxon>
        <taxon>Embryophyta</taxon>
        <taxon>Tracheophyta</taxon>
        <taxon>Spermatophyta</taxon>
        <taxon>Magnoliopsida</taxon>
        <taxon>Liliopsida</taxon>
        <taxon>Poales</taxon>
        <taxon>Poaceae</taxon>
        <taxon>PACMAD clade</taxon>
        <taxon>Panicoideae</taxon>
        <taxon>Panicodae</taxon>
        <taxon>Paniceae</taxon>
        <taxon>Panicinae</taxon>
        <taxon>Panicum</taxon>
        <taxon>Panicum sect. Panicum</taxon>
    </lineage>
</organism>
<sequence length="181" mass="19047">MHAHPPHALAAPSMQLAVMGKDRDSESSSSSSRRTTAHGGGWMDPPEHTSLAAAANHVPAVVEHRLGREDTAQGGVQPVRSSGYPSIGSAASIVVCSLAVAPGAGRNGRFLLFRGGGAYVGVRVAASPVTGELVYSIIRVVCSAYVPALLDRHEFGLFFLGSRRPLRFYRGRASEDVDLVT</sequence>
<dbReference type="EMBL" id="CM008046">
    <property type="protein sequence ID" value="PVH66782.1"/>
    <property type="molecule type" value="Genomic_DNA"/>
</dbReference>
<evidence type="ECO:0000256" key="1">
    <source>
        <dbReference type="SAM" id="MobiDB-lite"/>
    </source>
</evidence>
<dbReference type="AlphaFoldDB" id="A0A2T8KXB7"/>
<evidence type="ECO:0000313" key="2">
    <source>
        <dbReference type="EMBL" id="PVH66782.1"/>
    </source>
</evidence>
<accession>A0A2T8KXB7</accession>
<dbReference type="Gramene" id="PVH66782">
    <property type="protein sequence ID" value="PVH66782"/>
    <property type="gene ID" value="PAHAL_1G345600"/>
</dbReference>
<feature type="compositionally biased region" description="Low complexity" evidence="1">
    <location>
        <begin position="1"/>
        <end position="12"/>
    </location>
</feature>
<proteinExistence type="predicted"/>
<dbReference type="Proteomes" id="UP000243499">
    <property type="component" value="Chromosome 1"/>
</dbReference>